<reference evidence="1" key="1">
    <citation type="submission" date="2020-11" db="EMBL/GenBank/DDBJ databases">
        <authorList>
            <person name="Tran Van P."/>
        </authorList>
    </citation>
    <scope>NUCLEOTIDE SEQUENCE</scope>
</reference>
<dbReference type="EMBL" id="OB664425">
    <property type="protein sequence ID" value="CAD7232248.1"/>
    <property type="molecule type" value="Genomic_DNA"/>
</dbReference>
<evidence type="ECO:0000313" key="1">
    <source>
        <dbReference type="EMBL" id="CAD7232248.1"/>
    </source>
</evidence>
<organism evidence="1">
    <name type="scientific">Cyprideis torosa</name>
    <dbReference type="NCBI Taxonomy" id="163714"/>
    <lineage>
        <taxon>Eukaryota</taxon>
        <taxon>Metazoa</taxon>
        <taxon>Ecdysozoa</taxon>
        <taxon>Arthropoda</taxon>
        <taxon>Crustacea</taxon>
        <taxon>Oligostraca</taxon>
        <taxon>Ostracoda</taxon>
        <taxon>Podocopa</taxon>
        <taxon>Podocopida</taxon>
        <taxon>Cytherocopina</taxon>
        <taxon>Cytheroidea</taxon>
        <taxon>Cytherideidae</taxon>
        <taxon>Cyprideis</taxon>
    </lineage>
</organism>
<name>A0A7R8ZPG6_9CRUS</name>
<gene>
    <name evidence="1" type="ORF">CTOB1V02_LOCUS10086</name>
</gene>
<dbReference type="AlphaFoldDB" id="A0A7R8ZPG6"/>
<sequence>MAPKIASTSSLPEKVPKSSQTLSTCCKHVKAMDYLYALFSFATCGLMVRNATPTTLSGKGLRLTLSRDCDPQVFLFIGTLVIGTLVTGEGSRTSAEAWSHSVNRRSAQDGEKPEFKSYQIPSNAIEQQQWFDYLNGQGQGYGSGAYQYSTNILGPYGRRRRDTEEDRVKGVLSMGVTGGPASKTSLYGLEGRGVRIVTPEGKTYFMKVRTM</sequence>
<proteinExistence type="predicted"/>
<protein>
    <submittedName>
        <fullName evidence="1">Uncharacterized protein</fullName>
    </submittedName>
</protein>
<accession>A0A7R8ZPG6</accession>